<comment type="caution">
    <text evidence="2">The sequence shown here is derived from an EMBL/GenBank/DDBJ whole genome shotgun (WGS) entry which is preliminary data.</text>
</comment>
<dbReference type="EMBL" id="LCAG01000008">
    <property type="protein sequence ID" value="KKR87000.1"/>
    <property type="molecule type" value="Genomic_DNA"/>
</dbReference>
<reference evidence="2 3" key="1">
    <citation type="journal article" date="2015" name="Nature">
        <title>rRNA introns, odd ribosomes, and small enigmatic genomes across a large radiation of phyla.</title>
        <authorList>
            <person name="Brown C.T."/>
            <person name="Hug L.A."/>
            <person name="Thomas B.C."/>
            <person name="Sharon I."/>
            <person name="Castelle C.J."/>
            <person name="Singh A."/>
            <person name="Wilkins M.J."/>
            <person name="Williams K.H."/>
            <person name="Banfield J.F."/>
        </authorList>
    </citation>
    <scope>NUCLEOTIDE SEQUENCE [LARGE SCALE GENOMIC DNA]</scope>
</reference>
<feature type="transmembrane region" description="Helical" evidence="1">
    <location>
        <begin position="20"/>
        <end position="36"/>
    </location>
</feature>
<feature type="transmembrane region" description="Helical" evidence="1">
    <location>
        <begin position="69"/>
        <end position="90"/>
    </location>
</feature>
<feature type="transmembrane region" description="Helical" evidence="1">
    <location>
        <begin position="134"/>
        <end position="152"/>
    </location>
</feature>
<dbReference type="AlphaFoldDB" id="A0A0G0WRA5"/>
<dbReference type="Proteomes" id="UP000034854">
    <property type="component" value="Unassembled WGS sequence"/>
</dbReference>
<evidence type="ECO:0000256" key="1">
    <source>
        <dbReference type="SAM" id="Phobius"/>
    </source>
</evidence>
<feature type="transmembrane region" description="Helical" evidence="1">
    <location>
        <begin position="158"/>
        <end position="178"/>
    </location>
</feature>
<keyword evidence="1" id="KW-1133">Transmembrane helix</keyword>
<feature type="transmembrane region" description="Helical" evidence="1">
    <location>
        <begin position="42"/>
        <end position="62"/>
    </location>
</feature>
<name>A0A0G0WRA5_9BACT</name>
<evidence type="ECO:0000313" key="3">
    <source>
        <dbReference type="Proteomes" id="UP000034854"/>
    </source>
</evidence>
<protein>
    <submittedName>
        <fullName evidence="2">Uncharacterized protein</fullName>
    </submittedName>
</protein>
<proteinExistence type="predicted"/>
<feature type="transmembrane region" description="Helical" evidence="1">
    <location>
        <begin position="219"/>
        <end position="237"/>
    </location>
</feature>
<evidence type="ECO:0000313" key="2">
    <source>
        <dbReference type="EMBL" id="KKR87000.1"/>
    </source>
</evidence>
<feature type="transmembrane region" description="Helical" evidence="1">
    <location>
        <begin position="190"/>
        <end position="213"/>
    </location>
</feature>
<feature type="transmembrane region" description="Helical" evidence="1">
    <location>
        <begin position="249"/>
        <end position="267"/>
    </location>
</feature>
<keyword evidence="1" id="KW-0812">Transmembrane</keyword>
<accession>A0A0G0WRA5</accession>
<feature type="transmembrane region" description="Helical" evidence="1">
    <location>
        <begin position="102"/>
        <end position="122"/>
    </location>
</feature>
<gene>
    <name evidence="2" type="ORF">UU34_C0008G0024</name>
</gene>
<organism evidence="2 3">
    <name type="scientific">Candidatus Curtissbacteria bacterium GW2011_GWA1_41_11</name>
    <dbReference type="NCBI Taxonomy" id="1618409"/>
    <lineage>
        <taxon>Bacteria</taxon>
        <taxon>Candidatus Curtissiibacteriota</taxon>
    </lineage>
</organism>
<sequence>MSSLFSRITSYQITKRQKLVLMSFFLTVVLVATQTVPENLRFATIGFLALSTLLLAVFSLWGELAGAKYFLLLLLPVYFVVGASLFYFLLPVRWLTRLPFALTFGISVYLLMLTANIYNVAAVRTIALHRAARAVGMLFTLVAAFFLINVLLSLHFQFYLNALGVSLITGPLYVVQLWSVDLEEYISRKVALYAGVFTLVSAQMAMIFSFWPLEPINGALILVTVMYVLLGIGQFAIVEGLKRRSVYEYIGIASIVALIVLITTRWGG</sequence>
<keyword evidence="1" id="KW-0472">Membrane</keyword>